<feature type="transmembrane region" description="Helical" evidence="1">
    <location>
        <begin position="59"/>
        <end position="82"/>
    </location>
</feature>
<reference evidence="3" key="2">
    <citation type="submission" date="2021-04" db="EMBL/GenBank/DDBJ databases">
        <authorList>
            <person name="Gilroy R."/>
        </authorList>
    </citation>
    <scope>NUCLEOTIDE SEQUENCE</scope>
    <source>
        <strain evidence="3">CHK169-2315</strain>
    </source>
</reference>
<dbReference type="AlphaFoldDB" id="A0A9D1PJR0"/>
<sequence>MKRNYIFGALSLLTVLFSIIFYFIVKSGEFSTTFSITIFSIASLLGIIFAIITKRIETILIGVTLNVGMILIILFLVLSVGLTTN</sequence>
<evidence type="ECO:0000256" key="1">
    <source>
        <dbReference type="SAM" id="Phobius"/>
    </source>
</evidence>
<proteinExistence type="predicted"/>
<keyword evidence="1" id="KW-0812">Transmembrane</keyword>
<dbReference type="PROSITE" id="PS50156">
    <property type="entry name" value="SSD"/>
    <property type="match status" value="1"/>
</dbReference>
<evidence type="ECO:0000313" key="3">
    <source>
        <dbReference type="EMBL" id="HIV73574.1"/>
    </source>
</evidence>
<gene>
    <name evidence="3" type="ORF">H9895_00655</name>
</gene>
<organism evidence="3 4">
    <name type="scientific">Candidatus Pseudogracilibacillus intestinigallinarum</name>
    <dbReference type="NCBI Taxonomy" id="2838742"/>
    <lineage>
        <taxon>Bacteria</taxon>
        <taxon>Bacillati</taxon>
        <taxon>Bacillota</taxon>
        <taxon>Bacilli</taxon>
        <taxon>Bacillales</taxon>
        <taxon>Bacillaceae</taxon>
        <taxon>Pseudogracilibacillus</taxon>
    </lineage>
</organism>
<keyword evidence="1" id="KW-0472">Membrane</keyword>
<evidence type="ECO:0000313" key="4">
    <source>
        <dbReference type="Proteomes" id="UP000823937"/>
    </source>
</evidence>
<feature type="transmembrane region" description="Helical" evidence="1">
    <location>
        <begin position="5"/>
        <end position="24"/>
    </location>
</feature>
<feature type="transmembrane region" description="Helical" evidence="1">
    <location>
        <begin position="30"/>
        <end position="52"/>
    </location>
</feature>
<dbReference type="Proteomes" id="UP000823937">
    <property type="component" value="Unassembled WGS sequence"/>
</dbReference>
<evidence type="ECO:0000259" key="2">
    <source>
        <dbReference type="PROSITE" id="PS50156"/>
    </source>
</evidence>
<feature type="domain" description="SSD" evidence="2">
    <location>
        <begin position="8"/>
        <end position="85"/>
    </location>
</feature>
<dbReference type="EMBL" id="DXHX01000011">
    <property type="protein sequence ID" value="HIV73574.1"/>
    <property type="molecule type" value="Genomic_DNA"/>
</dbReference>
<name>A0A9D1PJR0_9BACI</name>
<keyword evidence="1" id="KW-1133">Transmembrane helix</keyword>
<protein>
    <recommendedName>
        <fullName evidence="2">SSD domain-containing protein</fullName>
    </recommendedName>
</protein>
<accession>A0A9D1PJR0</accession>
<dbReference type="InterPro" id="IPR000731">
    <property type="entry name" value="SSD"/>
</dbReference>
<comment type="caution">
    <text evidence="3">The sequence shown here is derived from an EMBL/GenBank/DDBJ whole genome shotgun (WGS) entry which is preliminary data.</text>
</comment>
<reference evidence="3" key="1">
    <citation type="journal article" date="2021" name="PeerJ">
        <title>Extensive microbial diversity within the chicken gut microbiome revealed by metagenomics and culture.</title>
        <authorList>
            <person name="Gilroy R."/>
            <person name="Ravi A."/>
            <person name="Getino M."/>
            <person name="Pursley I."/>
            <person name="Horton D.L."/>
            <person name="Alikhan N.F."/>
            <person name="Baker D."/>
            <person name="Gharbi K."/>
            <person name="Hall N."/>
            <person name="Watson M."/>
            <person name="Adriaenssens E.M."/>
            <person name="Foster-Nyarko E."/>
            <person name="Jarju S."/>
            <person name="Secka A."/>
            <person name="Antonio M."/>
            <person name="Oren A."/>
            <person name="Chaudhuri R.R."/>
            <person name="La Ragione R."/>
            <person name="Hildebrand F."/>
            <person name="Pallen M.J."/>
        </authorList>
    </citation>
    <scope>NUCLEOTIDE SEQUENCE</scope>
    <source>
        <strain evidence="3">CHK169-2315</strain>
    </source>
</reference>